<dbReference type="PROSITE" id="PS51014">
    <property type="entry name" value="COBK_CBIJ"/>
    <property type="match status" value="1"/>
</dbReference>
<dbReference type="NCBIfam" id="TIGR00715">
    <property type="entry name" value="precor6x_red"/>
    <property type="match status" value="1"/>
</dbReference>
<comment type="pathway">
    <text evidence="1">Cofactor biosynthesis; adenosylcobalamin biosynthesis.</text>
</comment>
<sequence length="263" mass="27771">MILMLCGTSDARELAVRVQASGYEPLASVVTESAAASLAAAGLAVRTGRLTAAEMAALVREKGMTAVVDASHPFAEEAHRNAIAAASIAGVPYIRFERERESGGGRGSLITYAADYEEAAELAARRGGVVMLTTGSKTLHIFAARLHGLPDVTLIARMLPRVDNMVKCEELGIPQRNIVAMQGPFSKELNKALYAHYGVTLMITKESGKAGAVDEKLEAAAEMGIETIVIGRPDIEFGTMYSDYGAVIAHLDGLRGHTGRGDA</sequence>
<evidence type="ECO:0000256" key="2">
    <source>
        <dbReference type="ARBA" id="ARBA00022573"/>
    </source>
</evidence>
<name>A0ABV5KQW6_9BACL</name>
<dbReference type="RefSeq" id="WP_377496112.1">
    <property type="nucleotide sequence ID" value="NZ_JBHMDO010000027.1"/>
</dbReference>
<keyword evidence="2" id="KW-0169">Cobalamin biosynthesis</keyword>
<dbReference type="EMBL" id="JBHMDO010000027">
    <property type="protein sequence ID" value="MFB9327623.1"/>
    <property type="molecule type" value="Genomic_DNA"/>
</dbReference>
<comment type="caution">
    <text evidence="4">The sequence shown here is derived from an EMBL/GenBank/DDBJ whole genome shotgun (WGS) entry which is preliminary data.</text>
</comment>
<evidence type="ECO:0000313" key="5">
    <source>
        <dbReference type="Proteomes" id="UP001589747"/>
    </source>
</evidence>
<dbReference type="Pfam" id="PF02571">
    <property type="entry name" value="CbiJ"/>
    <property type="match status" value="1"/>
</dbReference>
<reference evidence="4 5" key="1">
    <citation type="submission" date="2024-09" db="EMBL/GenBank/DDBJ databases">
        <authorList>
            <person name="Sun Q."/>
            <person name="Mori K."/>
        </authorList>
    </citation>
    <scope>NUCLEOTIDE SEQUENCE [LARGE SCALE GENOMIC DNA]</scope>
    <source>
        <strain evidence="4 5">TISTR 2452</strain>
    </source>
</reference>
<accession>A0ABV5KQW6</accession>
<gene>
    <name evidence="4" type="primary">cobK</name>
    <name evidence="4" type="ORF">ACFFSY_16970</name>
</gene>
<protein>
    <submittedName>
        <fullName evidence="4">Precorrin-6A reductase</fullName>
        <ecNumber evidence="4">1.3.1.54</ecNumber>
    </submittedName>
</protein>
<dbReference type="GO" id="GO:0016994">
    <property type="term" value="F:precorrin-6A reductase activity"/>
    <property type="evidence" value="ECO:0007669"/>
    <property type="project" value="UniProtKB-EC"/>
</dbReference>
<keyword evidence="5" id="KW-1185">Reference proteome</keyword>
<dbReference type="EC" id="1.3.1.54" evidence="4"/>
<keyword evidence="3 4" id="KW-0560">Oxidoreductase</keyword>
<dbReference type="InterPro" id="IPR003723">
    <property type="entry name" value="Precorrin-6x_reduct"/>
</dbReference>
<organism evidence="4 5">
    <name type="scientific">Paenibacillus aurantiacus</name>
    <dbReference type="NCBI Taxonomy" id="1936118"/>
    <lineage>
        <taxon>Bacteria</taxon>
        <taxon>Bacillati</taxon>
        <taxon>Bacillota</taxon>
        <taxon>Bacilli</taxon>
        <taxon>Bacillales</taxon>
        <taxon>Paenibacillaceae</taxon>
        <taxon>Paenibacillus</taxon>
    </lineage>
</organism>
<evidence type="ECO:0000313" key="4">
    <source>
        <dbReference type="EMBL" id="MFB9327623.1"/>
    </source>
</evidence>
<dbReference type="Proteomes" id="UP001589747">
    <property type="component" value="Unassembled WGS sequence"/>
</dbReference>
<dbReference type="PANTHER" id="PTHR36925">
    <property type="entry name" value="COBALT-PRECORRIN-6A REDUCTASE"/>
    <property type="match status" value="1"/>
</dbReference>
<proteinExistence type="predicted"/>
<dbReference type="PANTHER" id="PTHR36925:SF1">
    <property type="entry name" value="COBALT-PRECORRIN-6A REDUCTASE"/>
    <property type="match status" value="1"/>
</dbReference>
<evidence type="ECO:0000256" key="3">
    <source>
        <dbReference type="ARBA" id="ARBA00023002"/>
    </source>
</evidence>
<evidence type="ECO:0000256" key="1">
    <source>
        <dbReference type="ARBA" id="ARBA00004953"/>
    </source>
</evidence>